<name>C0PTT2_PICSI</name>
<protein>
    <submittedName>
        <fullName evidence="1">Uncharacterized protein</fullName>
    </submittedName>
</protein>
<dbReference type="AlphaFoldDB" id="C0PTT2"/>
<proteinExistence type="evidence at transcript level"/>
<evidence type="ECO:0000313" key="1">
    <source>
        <dbReference type="EMBL" id="ACN41222.1"/>
    </source>
</evidence>
<accession>C0PTT2</accession>
<dbReference type="EMBL" id="BT071776">
    <property type="protein sequence ID" value="ACN41222.1"/>
    <property type="molecule type" value="mRNA"/>
</dbReference>
<organism evidence="1">
    <name type="scientific">Picea sitchensis</name>
    <name type="common">Sitka spruce</name>
    <name type="synonym">Pinus sitchensis</name>
    <dbReference type="NCBI Taxonomy" id="3332"/>
    <lineage>
        <taxon>Eukaryota</taxon>
        <taxon>Viridiplantae</taxon>
        <taxon>Streptophyta</taxon>
        <taxon>Embryophyta</taxon>
        <taxon>Tracheophyta</taxon>
        <taxon>Spermatophyta</taxon>
        <taxon>Pinopsida</taxon>
        <taxon>Pinidae</taxon>
        <taxon>Conifers I</taxon>
        <taxon>Pinales</taxon>
        <taxon>Pinaceae</taxon>
        <taxon>Picea</taxon>
    </lineage>
</organism>
<reference evidence="1" key="1">
    <citation type="submission" date="2009-02" db="EMBL/GenBank/DDBJ databases">
        <title>Full length sequence-verified cDNA sequences from Sitka spruce (Picea sitchensis).</title>
        <authorList>
            <person name="Reid K.E."/>
            <person name="Liao N."/>
            <person name="Ralph S."/>
            <person name="Kolosova N."/>
            <person name="Oddy C."/>
            <person name="Moore R."/>
            <person name="Mayo M."/>
            <person name="Wagner S."/>
            <person name="King J."/>
            <person name="Yanchuk A."/>
            <person name="Holt R."/>
            <person name="Jones S."/>
            <person name="Marra M."/>
            <person name="Ritland C.E."/>
            <person name="Ritland K."/>
            <person name="Bohlmann J."/>
        </authorList>
    </citation>
    <scope>NUCLEOTIDE SEQUENCE</scope>
    <source>
        <tissue evidence="1">Buds collected with no treatment. Collection October 2007</tissue>
    </source>
</reference>
<sequence>MQCSSVGCNVEVSNFVQLKYILEKFGAIQQGFVI</sequence>